<dbReference type="Proteomes" id="UP000593766">
    <property type="component" value="Chromosome"/>
</dbReference>
<reference evidence="1 2" key="1">
    <citation type="submission" date="2020-10" db="EMBL/GenBank/DDBJ databases">
        <title>Complete genome sequence of Thermosphaera aggregans strain 3507.</title>
        <authorList>
            <person name="Zayulina K.S."/>
            <person name="Elcheninov A.G."/>
            <person name="Toshchakov S.V."/>
            <person name="Kublanov I.V."/>
            <person name="Kochetkova T.V."/>
        </authorList>
    </citation>
    <scope>NUCLEOTIDE SEQUENCE [LARGE SCALE GENOMIC DNA]</scope>
    <source>
        <strain evidence="1 2">3507</strain>
    </source>
</reference>
<dbReference type="AlphaFoldDB" id="A0A7M1UQZ6"/>
<dbReference type="InterPro" id="IPR036162">
    <property type="entry name" value="Resolvase-like_N_sf"/>
</dbReference>
<dbReference type="GO" id="GO:0000150">
    <property type="term" value="F:DNA strand exchange activity"/>
    <property type="evidence" value="ECO:0007669"/>
    <property type="project" value="InterPro"/>
</dbReference>
<dbReference type="GO" id="GO:0003677">
    <property type="term" value="F:DNA binding"/>
    <property type="evidence" value="ECO:0007669"/>
    <property type="project" value="InterPro"/>
</dbReference>
<evidence type="ECO:0000313" key="1">
    <source>
        <dbReference type="EMBL" id="QOR94675.1"/>
    </source>
</evidence>
<dbReference type="KEGG" id="tcs:IMZ38_01695"/>
<dbReference type="RefSeq" id="WP_193436472.1">
    <property type="nucleotide sequence ID" value="NZ_CP063144.1"/>
</dbReference>
<name>A0A7M1UQZ6_9CREN</name>
<keyword evidence="2" id="KW-1185">Reference proteome</keyword>
<dbReference type="Gene3D" id="3.40.50.1390">
    <property type="entry name" value="Resolvase, N-terminal catalytic domain"/>
    <property type="match status" value="1"/>
</dbReference>
<protein>
    <submittedName>
        <fullName evidence="1">Recombinase family protein</fullName>
    </submittedName>
</protein>
<dbReference type="GeneID" id="59454091"/>
<organism evidence="1 2">
    <name type="scientific">Thermosphaera chiliense</name>
    <dbReference type="NCBI Taxonomy" id="3402707"/>
    <lineage>
        <taxon>Archaea</taxon>
        <taxon>Thermoproteota</taxon>
        <taxon>Thermoprotei</taxon>
        <taxon>Desulfurococcales</taxon>
        <taxon>Desulfurococcaceae</taxon>
        <taxon>Thermosphaera</taxon>
    </lineage>
</organism>
<proteinExistence type="predicted"/>
<accession>A0A7M1UQZ6</accession>
<dbReference type="EMBL" id="CP063144">
    <property type="protein sequence ID" value="QOR94675.1"/>
    <property type="molecule type" value="Genomic_DNA"/>
</dbReference>
<evidence type="ECO:0000313" key="2">
    <source>
        <dbReference type="Proteomes" id="UP000593766"/>
    </source>
</evidence>
<gene>
    <name evidence="1" type="ORF">IMZ38_01695</name>
</gene>
<sequence length="74" mass="8801">MRFKWRIVEVIRDIDYTGQERNGLARLMKLARLRDIDAVIVYSKRNAFGECYRFIEEALEALGVRVIEVENLLR</sequence>